<reference evidence="2 3" key="1">
    <citation type="submission" date="2019-08" db="EMBL/GenBank/DDBJ databases">
        <authorList>
            <person name="Grouzdev D."/>
            <person name="Tikhonova E."/>
            <person name="Kravchenko I."/>
        </authorList>
    </citation>
    <scope>NUCLEOTIDE SEQUENCE [LARGE SCALE GENOMIC DNA]</scope>
    <source>
        <strain evidence="2 3">59b</strain>
    </source>
</reference>
<gene>
    <name evidence="2" type="ORF">FZ942_15675</name>
</gene>
<feature type="transmembrane region" description="Helical" evidence="1">
    <location>
        <begin position="85"/>
        <end position="107"/>
    </location>
</feature>
<evidence type="ECO:0000256" key="1">
    <source>
        <dbReference type="SAM" id="Phobius"/>
    </source>
</evidence>
<name>A0A5A9GN58_AZOLI</name>
<keyword evidence="1" id="KW-0472">Membrane</keyword>
<sequence>MTADRSPTYPPPQTPGLSAVLERNIQALQARRKREEVEATLQDRIADAVTRFTGSMRFVYLHLILFGGWILINLGWLPIVKPWDPSFVVLAMIASVEAIFLSTFVLISQNRMAAVSDKRADLDLQISLLAEHEVTKLVTLVSSIADHLGVKTEVDAELDVIRRDVAPEAVLDEIEATERKNRTE</sequence>
<feature type="transmembrane region" description="Helical" evidence="1">
    <location>
        <begin position="58"/>
        <end position="79"/>
    </location>
</feature>
<keyword evidence="1" id="KW-1133">Transmembrane helix</keyword>
<proteinExistence type="predicted"/>
<dbReference type="RefSeq" id="WP_149232008.1">
    <property type="nucleotide sequence ID" value="NZ_JALJXJ010000006.1"/>
</dbReference>
<evidence type="ECO:0000313" key="2">
    <source>
        <dbReference type="EMBL" id="KAA0595823.1"/>
    </source>
</evidence>
<dbReference type="InterPro" id="IPR010406">
    <property type="entry name" value="DUF1003"/>
</dbReference>
<dbReference type="PANTHER" id="PTHR41386">
    <property type="entry name" value="INTEGRAL MEMBRANE PROTEIN-RELATED"/>
    <property type="match status" value="1"/>
</dbReference>
<organism evidence="2 3">
    <name type="scientific">Azospirillum lipoferum</name>
    <dbReference type="NCBI Taxonomy" id="193"/>
    <lineage>
        <taxon>Bacteria</taxon>
        <taxon>Pseudomonadati</taxon>
        <taxon>Pseudomonadota</taxon>
        <taxon>Alphaproteobacteria</taxon>
        <taxon>Rhodospirillales</taxon>
        <taxon>Azospirillaceae</taxon>
        <taxon>Azospirillum</taxon>
    </lineage>
</organism>
<dbReference type="Pfam" id="PF06210">
    <property type="entry name" value="DUF1003"/>
    <property type="match status" value="1"/>
</dbReference>
<evidence type="ECO:0000313" key="3">
    <source>
        <dbReference type="Proteomes" id="UP000324927"/>
    </source>
</evidence>
<dbReference type="PANTHER" id="PTHR41386:SF1">
    <property type="entry name" value="MEMBRANE PROTEIN"/>
    <property type="match status" value="1"/>
</dbReference>
<dbReference type="AlphaFoldDB" id="A0A5A9GN58"/>
<comment type="caution">
    <text evidence="2">The sequence shown here is derived from an EMBL/GenBank/DDBJ whole genome shotgun (WGS) entry which is preliminary data.</text>
</comment>
<protein>
    <submittedName>
        <fullName evidence="2">DUF1003 domain-containing protein</fullName>
    </submittedName>
</protein>
<keyword evidence="3" id="KW-1185">Reference proteome</keyword>
<dbReference type="Proteomes" id="UP000324927">
    <property type="component" value="Unassembled WGS sequence"/>
</dbReference>
<keyword evidence="1" id="KW-0812">Transmembrane</keyword>
<dbReference type="OrthoDB" id="9795736at2"/>
<dbReference type="EMBL" id="VTTN01000005">
    <property type="protein sequence ID" value="KAA0595823.1"/>
    <property type="molecule type" value="Genomic_DNA"/>
</dbReference>
<accession>A0A5A9GN58</accession>